<dbReference type="PANTHER" id="PTHR23180">
    <property type="entry name" value="CENTAURIN/ARF"/>
    <property type="match status" value="1"/>
</dbReference>
<accession>A0A3M6TFZ5</accession>
<keyword evidence="7" id="KW-1185">Reference proteome</keyword>
<feature type="compositionally biased region" description="Polar residues" evidence="4">
    <location>
        <begin position="385"/>
        <end position="397"/>
    </location>
</feature>
<feature type="region of interest" description="Disordered" evidence="4">
    <location>
        <begin position="1156"/>
        <end position="1189"/>
    </location>
</feature>
<dbReference type="OMA" id="FIEWEND"/>
<dbReference type="Proteomes" id="UP000275408">
    <property type="component" value="Unassembled WGS sequence"/>
</dbReference>
<feature type="compositionally biased region" description="Basic and acidic residues" evidence="4">
    <location>
        <begin position="676"/>
        <end position="686"/>
    </location>
</feature>
<protein>
    <recommendedName>
        <fullName evidence="5">PH domain-containing protein</fullName>
    </recommendedName>
</protein>
<feature type="compositionally biased region" description="Polar residues" evidence="4">
    <location>
        <begin position="1268"/>
        <end position="1284"/>
    </location>
</feature>
<feature type="region of interest" description="Disordered" evidence="4">
    <location>
        <begin position="1239"/>
        <end position="1286"/>
    </location>
</feature>
<feature type="region of interest" description="Disordered" evidence="4">
    <location>
        <begin position="94"/>
        <end position="121"/>
    </location>
</feature>
<evidence type="ECO:0000259" key="5">
    <source>
        <dbReference type="PROSITE" id="PS50003"/>
    </source>
</evidence>
<evidence type="ECO:0000256" key="2">
    <source>
        <dbReference type="ARBA" id="ARBA00022833"/>
    </source>
</evidence>
<dbReference type="SMART" id="SM00233">
    <property type="entry name" value="PH"/>
    <property type="match status" value="4"/>
</dbReference>
<evidence type="ECO:0000313" key="6">
    <source>
        <dbReference type="EMBL" id="RMX40261.1"/>
    </source>
</evidence>
<dbReference type="PROSITE" id="PS50003">
    <property type="entry name" value="PH_DOMAIN"/>
    <property type="match status" value="4"/>
</dbReference>
<dbReference type="InterPro" id="IPR045258">
    <property type="entry name" value="ACAP1/2/3-like"/>
</dbReference>
<feature type="coiled-coil region" evidence="3">
    <location>
        <begin position="1318"/>
        <end position="1384"/>
    </location>
</feature>
<feature type="compositionally biased region" description="Basic and acidic residues" evidence="4">
    <location>
        <begin position="892"/>
        <end position="904"/>
    </location>
</feature>
<evidence type="ECO:0000256" key="4">
    <source>
        <dbReference type="SAM" id="MobiDB-lite"/>
    </source>
</evidence>
<feature type="region of interest" description="Disordered" evidence="4">
    <location>
        <begin position="344"/>
        <end position="366"/>
    </location>
</feature>
<dbReference type="EMBL" id="RCHS01003669">
    <property type="protein sequence ID" value="RMX40261.1"/>
    <property type="molecule type" value="Genomic_DNA"/>
</dbReference>
<feature type="domain" description="PH" evidence="5">
    <location>
        <begin position="220"/>
        <end position="315"/>
    </location>
</feature>
<dbReference type="InterPro" id="IPR001849">
    <property type="entry name" value="PH_domain"/>
</dbReference>
<feature type="domain" description="PH" evidence="5">
    <location>
        <begin position="764"/>
        <end position="859"/>
    </location>
</feature>
<feature type="region of interest" description="Disordered" evidence="4">
    <location>
        <begin position="858"/>
        <end position="981"/>
    </location>
</feature>
<evidence type="ECO:0000313" key="7">
    <source>
        <dbReference type="Proteomes" id="UP000275408"/>
    </source>
</evidence>
<organism evidence="6 7">
    <name type="scientific">Pocillopora damicornis</name>
    <name type="common">Cauliflower coral</name>
    <name type="synonym">Millepora damicornis</name>
    <dbReference type="NCBI Taxonomy" id="46731"/>
    <lineage>
        <taxon>Eukaryota</taxon>
        <taxon>Metazoa</taxon>
        <taxon>Cnidaria</taxon>
        <taxon>Anthozoa</taxon>
        <taxon>Hexacorallia</taxon>
        <taxon>Scleractinia</taxon>
        <taxon>Astrocoeniina</taxon>
        <taxon>Pocilloporidae</taxon>
        <taxon>Pocillopora</taxon>
    </lineage>
</organism>
<feature type="region of interest" description="Disordered" evidence="4">
    <location>
        <begin position="1474"/>
        <end position="1509"/>
    </location>
</feature>
<keyword evidence="3" id="KW-0175">Coiled coil</keyword>
<feature type="domain" description="PH" evidence="5">
    <location>
        <begin position="1012"/>
        <end position="1107"/>
    </location>
</feature>
<feature type="compositionally biased region" description="Polar residues" evidence="4">
    <location>
        <begin position="1493"/>
        <end position="1502"/>
    </location>
</feature>
<feature type="region of interest" description="Disordered" evidence="4">
    <location>
        <begin position="1561"/>
        <end position="1595"/>
    </location>
</feature>
<keyword evidence="1" id="KW-0479">Metal-binding</keyword>
<dbReference type="OrthoDB" id="5968705at2759"/>
<feature type="compositionally biased region" description="Polar residues" evidence="4">
    <location>
        <begin position="1423"/>
        <end position="1435"/>
    </location>
</feature>
<feature type="region of interest" description="Disordered" evidence="4">
    <location>
        <begin position="1401"/>
        <end position="1457"/>
    </location>
</feature>
<dbReference type="GO" id="GO:0046872">
    <property type="term" value="F:metal ion binding"/>
    <property type="evidence" value="ECO:0007669"/>
    <property type="project" value="UniProtKB-KW"/>
</dbReference>
<proteinExistence type="predicted"/>
<dbReference type="PANTHER" id="PTHR23180:SF399">
    <property type="entry name" value="BLOWN FUSE, ISOFORM A-RELATED"/>
    <property type="match status" value="1"/>
</dbReference>
<feature type="region of interest" description="Disordered" evidence="4">
    <location>
        <begin position="379"/>
        <end position="398"/>
    </location>
</feature>
<gene>
    <name evidence="6" type="ORF">pdam_00019173</name>
</gene>
<keyword evidence="2" id="KW-0862">Zinc</keyword>
<feature type="region of interest" description="Disordered" evidence="4">
    <location>
        <begin position="1522"/>
        <end position="1541"/>
    </location>
</feature>
<feature type="compositionally biased region" description="Acidic residues" evidence="4">
    <location>
        <begin position="109"/>
        <end position="120"/>
    </location>
</feature>
<name>A0A3M6TFZ5_POCDA</name>
<feature type="region of interest" description="Disordered" evidence="4">
    <location>
        <begin position="643"/>
        <end position="694"/>
    </location>
</feature>
<feature type="compositionally biased region" description="Basic and acidic residues" evidence="4">
    <location>
        <begin position="1575"/>
        <end position="1585"/>
    </location>
</feature>
<feature type="compositionally biased region" description="Basic and acidic residues" evidence="4">
    <location>
        <begin position="96"/>
        <end position="108"/>
    </location>
</feature>
<dbReference type="InterPro" id="IPR011993">
    <property type="entry name" value="PH-like_dom_sf"/>
</dbReference>
<evidence type="ECO:0000256" key="3">
    <source>
        <dbReference type="SAM" id="Coils"/>
    </source>
</evidence>
<comment type="caution">
    <text evidence="6">The sequence shown here is derived from an EMBL/GenBank/DDBJ whole genome shotgun (WGS) entry which is preliminary data.</text>
</comment>
<dbReference type="SUPFAM" id="SSF50729">
    <property type="entry name" value="PH domain-like"/>
    <property type="match status" value="4"/>
</dbReference>
<dbReference type="GO" id="GO:0005096">
    <property type="term" value="F:GTPase activator activity"/>
    <property type="evidence" value="ECO:0007669"/>
    <property type="project" value="InterPro"/>
</dbReference>
<reference evidence="6 7" key="1">
    <citation type="journal article" date="2018" name="Sci. Rep.">
        <title>Comparative analysis of the Pocillopora damicornis genome highlights role of immune system in coral evolution.</title>
        <authorList>
            <person name="Cunning R."/>
            <person name="Bay R.A."/>
            <person name="Gillette P."/>
            <person name="Baker A.C."/>
            <person name="Traylor-Knowles N."/>
        </authorList>
    </citation>
    <scope>NUCLEOTIDE SEQUENCE [LARGE SCALE GENOMIC DNA]</scope>
    <source>
        <strain evidence="6">RSMAS</strain>
        <tissue evidence="6">Whole animal</tissue>
    </source>
</reference>
<sequence length="1641" mass="184085">MNVDDFIKGLSEQHQLAVIKFALPGVHEFLEDILAAENLSEKGENLRLEFVSILNNLGSAPQSDEINTVTSNDKESPQQHSLLLRSDDDLVFNKGYSHDNTEQAHWPEETAEPDEKESEEILPCHKRTDSTEESGIFLCSTSLPQSDATSHKDTLKVPMLDSVDAWSRDTIISETSSAEVEVLDGWESDVNGHEEGYFTGDNVFVDYSVQTLDLQPNEFGELHSGVMYIREHPGWHKRWFSINDQCLTCFRHRSETKMLFQIPLKGAKIIPTDRKKSRMFPITLSVPRIHETITFATTEDHSRQEWVYVINYVLSRLLEDDSSPDSPENQPAISYDTYLKLTKSEKDPNKSNPCAEELEKQNQTRRRKVSVCLEGTRISEPCRSGSDNNDNVVTGSLSPWKMSGVEEDEEEMHVMNNDLSPGLDDVESFRELQEILPDIIQGCEVSPEGRKKKKSIFKTYSSNNVNKVDHPDGNFLSVSSCEGKSLSVSDLQSPGSKVKRHGSLADSLSSKASRVKSRITGSFFKKGRKDDIKTPRELTSSQSTTFSGYLLRKKGMNWKNRWCVVKELSLFCYKDFGIGTAELQVPLRGASVKPVIEGTEPDDKQHVFVLMGEKEELLFAAENDAEQEEWIMVLNDEIKSIENFPSPVSDSPEKTPGMSPRSLSNRSIPGSPSLPESKELVKESKDSSPVSTKKTSLFSSIGHKLTKSKPKAVPVGELAVPASDVTTVGSVEGGFIFVQHGNDSGSSTVERRSNKSCTLEVTTSHTMEGFLNQRVEDDTWLKCWVKLENHTLHIHDDKDSEDSVVVKLKLSNCVVKDRGDQQRPFVMEIRRALGRTHFLQAQSESEYNEWKKVISGSIVNSPKNPRRPVLTWSSTDEDRTHRGLLGKTQGDSIDRDDVFQKTEEAPTSPTGHPVRPNTPLNPSPRPSTAGDVSNSESDESESAARNEPLQPEPVERWRSFSEGEQEEERKTRSKLHRSISNAIPAIAHFPGKRKRRSRTVPNVQVSQELIANVKHSSCLFMRSGKGLWTKRWCVLQKDKLHLFRRPDEMVPTRSIPLRQCEVRCGSKKTKKFSFELNVPSEKEDLCFAADSEKEMLSWMRLLRVVAEEADAIESSKRERSDVVNVETEHKSRDVGQTSSFCATDQSPADIYQKNDEIQETSSNSPVGSQKIEETLSTNSPSEGLPKPSTFACRPTSLDGVLKLLQDQQLMQQIGQQRFDKVKKAQKAWQRSAAAALKERRSASITPDGVMSEPTSGEAAIDETKRRTLSLSRTQGANTEISPSSPKLGANKIIEQFEKLAEEERLKTLKKETLLKKRRNSLTLEKDVLKKKINKTQEKKNTVKKFLGKDEAASTEDRHRVEERLEQVNRELKTIEKDLLDNKKIEAQALDTINVMKTKTVRKHSFAKSSSNRIQVEQKRNEFKNSPSESTSSQGSAEDKSDREVPRTQETLEAVRRQSTAVSLAVLEKELRKISPVGGRKIGGGEPFRHGRVSWSSEGSQEDSGLKDSPIFAKKQFLEKKISVSSEGAPGDQSFSRPNLADSAELRRKRFSASGSKVAFHNLSVEIPTEDEKDVEDGKTVTDRHRMSTASEPGASEITLRKLSVNSEKGLEDHRASLLNALSQIKDFEEFAAVSVGDKWNK</sequence>
<feature type="region of interest" description="Disordered" evidence="4">
    <location>
        <begin position="1113"/>
        <end position="1142"/>
    </location>
</feature>
<dbReference type="CDD" id="cd00821">
    <property type="entry name" value="PH"/>
    <property type="match status" value="3"/>
</dbReference>
<feature type="compositionally biased region" description="Basic and acidic residues" evidence="4">
    <location>
        <begin position="1436"/>
        <end position="1446"/>
    </location>
</feature>
<feature type="compositionally biased region" description="Basic and acidic residues" evidence="4">
    <location>
        <begin position="1113"/>
        <end position="1133"/>
    </location>
</feature>
<feature type="domain" description="PH" evidence="5">
    <location>
        <begin position="543"/>
        <end position="639"/>
    </location>
</feature>
<dbReference type="Gene3D" id="2.30.29.30">
    <property type="entry name" value="Pleckstrin-homology domain (PH domain)/Phosphotyrosine-binding domain (PTB)"/>
    <property type="match status" value="4"/>
</dbReference>
<evidence type="ECO:0000256" key="1">
    <source>
        <dbReference type="ARBA" id="ARBA00022723"/>
    </source>
</evidence>
<feature type="compositionally biased region" description="Polar residues" evidence="4">
    <location>
        <begin position="661"/>
        <end position="670"/>
    </location>
</feature>
<dbReference type="Pfam" id="PF00169">
    <property type="entry name" value="PH"/>
    <property type="match status" value="4"/>
</dbReference>